<evidence type="ECO:0000256" key="5">
    <source>
        <dbReference type="ARBA" id="ARBA00023054"/>
    </source>
</evidence>
<keyword evidence="6" id="KW-0206">Cytoskeleton</keyword>
<protein>
    <recommendedName>
        <fullName evidence="11">Centrosomal protein of 290 kDa</fullName>
    </recommendedName>
</protein>
<feature type="coiled-coil region" evidence="8">
    <location>
        <begin position="503"/>
        <end position="545"/>
    </location>
</feature>
<feature type="coiled-coil region" evidence="8">
    <location>
        <begin position="988"/>
        <end position="1049"/>
    </location>
</feature>
<evidence type="ECO:0000256" key="6">
    <source>
        <dbReference type="ARBA" id="ARBA00023212"/>
    </source>
</evidence>
<dbReference type="Gene3D" id="1.10.287.1490">
    <property type="match status" value="1"/>
</dbReference>
<dbReference type="GO" id="GO:1905349">
    <property type="term" value="P:ciliary transition zone assembly"/>
    <property type="evidence" value="ECO:0007669"/>
    <property type="project" value="TreeGrafter"/>
</dbReference>
<gene>
    <name evidence="9" type="ORF">D915_007491</name>
</gene>
<feature type="coiled-coil region" evidence="8">
    <location>
        <begin position="68"/>
        <end position="102"/>
    </location>
</feature>
<feature type="coiled-coil region" evidence="8">
    <location>
        <begin position="346"/>
        <end position="475"/>
    </location>
</feature>
<keyword evidence="4" id="KW-0970">Cilium biogenesis/degradation</keyword>
<evidence type="ECO:0000313" key="10">
    <source>
        <dbReference type="Proteomes" id="UP000230066"/>
    </source>
</evidence>
<keyword evidence="3" id="KW-0963">Cytoplasm</keyword>
<evidence type="ECO:0000256" key="7">
    <source>
        <dbReference type="ARBA" id="ARBA00023273"/>
    </source>
</evidence>
<evidence type="ECO:0000256" key="1">
    <source>
        <dbReference type="ARBA" id="ARBA00004120"/>
    </source>
</evidence>
<dbReference type="AlphaFoldDB" id="A0A4E0RYU4"/>
<dbReference type="GO" id="GO:0034451">
    <property type="term" value="C:centriolar satellite"/>
    <property type="evidence" value="ECO:0007669"/>
    <property type="project" value="TreeGrafter"/>
</dbReference>
<comment type="caution">
    <text evidence="9">The sequence shown here is derived from an EMBL/GenBank/DDBJ whole genome shotgun (WGS) entry which is preliminary data.</text>
</comment>
<accession>A0A4E0RYU4</accession>
<dbReference type="PANTHER" id="PTHR18879:SF20">
    <property type="entry name" value="CENTROSOMAL PROTEIN OF 290 KDA"/>
    <property type="match status" value="1"/>
</dbReference>
<feature type="coiled-coil region" evidence="8">
    <location>
        <begin position="798"/>
        <end position="956"/>
    </location>
</feature>
<keyword evidence="10" id="KW-1185">Reference proteome</keyword>
<dbReference type="EMBL" id="JXXN02003160">
    <property type="protein sequence ID" value="THD21890.1"/>
    <property type="molecule type" value="Genomic_DNA"/>
</dbReference>
<dbReference type="PANTHER" id="PTHR18879">
    <property type="entry name" value="CENTROSOMAL PROTEIN OF 290 KDA"/>
    <property type="match status" value="1"/>
</dbReference>
<dbReference type="GO" id="GO:1905515">
    <property type="term" value="P:non-motile cilium assembly"/>
    <property type="evidence" value="ECO:0007669"/>
    <property type="project" value="TreeGrafter"/>
</dbReference>
<evidence type="ECO:0000313" key="9">
    <source>
        <dbReference type="EMBL" id="THD21890.1"/>
    </source>
</evidence>
<organism evidence="9 10">
    <name type="scientific">Fasciola hepatica</name>
    <name type="common">Liver fluke</name>
    <dbReference type="NCBI Taxonomy" id="6192"/>
    <lineage>
        <taxon>Eukaryota</taxon>
        <taxon>Metazoa</taxon>
        <taxon>Spiralia</taxon>
        <taxon>Lophotrochozoa</taxon>
        <taxon>Platyhelminthes</taxon>
        <taxon>Trematoda</taxon>
        <taxon>Digenea</taxon>
        <taxon>Plagiorchiida</taxon>
        <taxon>Echinostomata</taxon>
        <taxon>Echinostomatoidea</taxon>
        <taxon>Fasciolidae</taxon>
        <taxon>Fasciola</taxon>
    </lineage>
</organism>
<evidence type="ECO:0000256" key="2">
    <source>
        <dbReference type="ARBA" id="ARBA00004300"/>
    </source>
</evidence>
<evidence type="ECO:0000256" key="8">
    <source>
        <dbReference type="SAM" id="Coils"/>
    </source>
</evidence>
<feature type="coiled-coil region" evidence="8">
    <location>
        <begin position="130"/>
        <end position="319"/>
    </location>
</feature>
<dbReference type="InterPro" id="IPR026201">
    <property type="entry name" value="Cep290"/>
</dbReference>
<comment type="subcellular location">
    <subcellularLocation>
        <location evidence="1">Cytoplasm</location>
        <location evidence="1">Cytoskeleton</location>
        <location evidence="1">Cilium basal body</location>
    </subcellularLocation>
    <subcellularLocation>
        <location evidence="2">Cytoplasm</location>
        <location evidence="2">Cytoskeleton</location>
        <location evidence="2">Microtubule organizing center</location>
        <location evidence="2">Centrosome</location>
    </subcellularLocation>
</comment>
<reference evidence="9" key="1">
    <citation type="submission" date="2019-03" db="EMBL/GenBank/DDBJ databases">
        <title>Improved annotation for the trematode Fasciola hepatica.</title>
        <authorList>
            <person name="Choi Y.-J."/>
            <person name="Martin J."/>
            <person name="Mitreva M."/>
        </authorList>
    </citation>
    <scope>NUCLEOTIDE SEQUENCE [LARGE SCALE GENOMIC DNA]</scope>
</reference>
<proteinExistence type="predicted"/>
<dbReference type="GO" id="GO:0097711">
    <property type="term" value="P:ciliary basal body-plasma membrane docking"/>
    <property type="evidence" value="ECO:0007669"/>
    <property type="project" value="TreeGrafter"/>
</dbReference>
<keyword evidence="7" id="KW-0966">Cell projection</keyword>
<evidence type="ECO:0008006" key="11">
    <source>
        <dbReference type="Google" id="ProtNLM"/>
    </source>
</evidence>
<evidence type="ECO:0000256" key="4">
    <source>
        <dbReference type="ARBA" id="ARBA00022794"/>
    </source>
</evidence>
<name>A0A4E0RYU4_FASHE</name>
<dbReference type="GO" id="GO:0035869">
    <property type="term" value="C:ciliary transition zone"/>
    <property type="evidence" value="ECO:0007669"/>
    <property type="project" value="TreeGrafter"/>
</dbReference>
<dbReference type="Proteomes" id="UP000230066">
    <property type="component" value="Unassembled WGS sequence"/>
</dbReference>
<feature type="coiled-coil region" evidence="8">
    <location>
        <begin position="1102"/>
        <end position="1136"/>
    </location>
</feature>
<evidence type="ECO:0000256" key="3">
    <source>
        <dbReference type="ARBA" id="ARBA00022490"/>
    </source>
</evidence>
<sequence length="1264" mass="146035">MSRAIQHKIKKYTTEDINNETIDDLIETLNEVDVIKLNDKTELGRVYELARGAISFCSQQWRAVEELSSEKESEILGLIEQNDELEKENQELQKALQGSGASQEILNEKKKLTDEVKMFGEETRGLRQKVDSLMREKESLAVEKSELKRKAEALQEENQELSERCQFLQSRFQEKTLLKEPGEIKFRQEISNLRSQIRVQKAKIDTLEDEKQSLWMDIQRLEMSLKQATSEIDQASDEHQRMKSALAEADNKVAKKTSECEALRLQLVATARNTEEADSSNDFIMKTVEKKVDEWKQVLSEKDLEIVQLYEEIRRLRNEINNKGFDKDETSVTLLSKTLKERDDQVQLLKNQLTEATYELEKSEKLLEELRADINQSTGRTADRKLERIHVLQGVLKEKEKLITDYEQRLKTLDQTMQTQATEITHLENRLRKYESGEYGLAEAINELKSVRAQLDSKERQMEELCRVASQAESARNEIGLENEHLRTKLGIALDEPIDLDGYNRMKRAKAEEERAVNEVLQKEIEKLEDERLELKRRLRAAARQLGQKVAGENDHVDNVMMNIWNEEPHFQGLTEEVTSAKVSTNYAALPQKRTIAKGMEGQEPEIYQSRIQVLNAELGQATESIQLERQKQGEYKVRLAQVTEANVCLEAGLREIQAQIKTGETQLRSDAHVSDAQKNKTLKQPEQLAVVECPSLDKLLAALDARVLGEDLDTGRFLKSRVDHLEGANSELRRELREVRLCAAEKDVKLKYTEERLQKLDSQIRALQSISGPLIAIGDKDTQTLPSELDEEASQVIQHLEEHLQSVLNELESKSEQLGQLDRVIEEYRHKFSLCRHRQGLLYQDFYNERQAWKEERKSLELRVSQTETLSKEVEIYKTEMARLTESFSHLKDGEPENGLDEIKRKLADLVREVTVLRVNEAALVRRFKAAQDREEMLRKENTGLKSELIQLESAVTARLGYYARYKEKAAFQLANLQQTLERSVPRADHERLIHEYEQMAGKYREQMDRRASASATSSTLQSTEAELRKLREQHEALKTQLGVEIERRCWFEMRTGELKERKSTDPDMRSQSQHLSQRVALLEMKELNERERANHAQLMLDAVKGSNQQLESRNAELEARVSQLTKSALDLQTTEQELRQELAEAVPRETYTKTEALLRAAQTENLNLRHEMEQLKEIALISVSQNQTFEEHQSSRDIEAESLRQQLIAVESKDDDRANLARLHRQLTRLQVVSYLGERFDRTNCSRIDIFSKIVVSTQGGE</sequence>
<keyword evidence="5 8" id="KW-0175">Coiled coil</keyword>